<dbReference type="GO" id="GO:0003724">
    <property type="term" value="F:RNA helicase activity"/>
    <property type="evidence" value="ECO:0007669"/>
    <property type="project" value="UniProtKB-EC"/>
</dbReference>
<dbReference type="GO" id="GO:0016787">
    <property type="term" value="F:hydrolase activity"/>
    <property type="evidence" value="ECO:0007669"/>
    <property type="project" value="UniProtKB-KW"/>
</dbReference>
<evidence type="ECO:0000256" key="7">
    <source>
        <dbReference type="ARBA" id="ARBA00022801"/>
    </source>
</evidence>
<keyword evidence="5" id="KW-0698">rRNA processing</keyword>
<evidence type="ECO:0000256" key="1">
    <source>
        <dbReference type="ARBA" id="ARBA00004604"/>
    </source>
</evidence>
<dbReference type="GeneID" id="92513298"/>
<comment type="subcellular location">
    <subcellularLocation>
        <location evidence="1">Nucleus</location>
        <location evidence="1">Nucleolus</location>
    </subcellularLocation>
</comment>
<keyword evidence="10" id="KW-0539">Nucleus</keyword>
<sequence>MQRFINALLSRRRAAPFRAHRNLLPLANMVRSFSMTSVVYKGSTPATSSSIGDPDPPTRTSARAATSARAVSITNSDGHHVDVTPLNSFAELRDAPPWLAEGLRTLKYPSTTDIQKFTIPLLANGHDVIGLAPTGSGKTVAFAVPALTALQRNPDNTPCVLVLAPTRELVQQTTKVFQDLSCGQVRVCEAYGGAPRDLQARRLRNGCDVLIACPGRLKDFLDGGDVSIRNMSFLVFDEADRLLDMGFQAALDEIMAYFDSASHPQTMMWSATWPKSVQEMARKYLSNDRVLIRAGTAGTGLQVNEQIKQEFFFCHTFIERIEKLGSLVEEGTIDDNKDKLMIFVERQTDTEDTARAFSQRLGIDVRYIGTIHGGLSQRQRDRVMDMFKKNQIRLLVATDVASRGLDIPDVTCVVNFQAPKSIDSYCHRIGRTGRAGRTGTAYTFLGHENGSLATDLVDYLNQCRATVPTELVQLAERYRHRMQQQERFKRGGRGDFSRESNSELVSRRGDRGASRNFISRKSTSRKDVEDLPSALDW</sequence>
<dbReference type="Pfam" id="PF00270">
    <property type="entry name" value="DEAD"/>
    <property type="match status" value="1"/>
</dbReference>
<evidence type="ECO:0000259" key="15">
    <source>
        <dbReference type="PROSITE" id="PS51194"/>
    </source>
</evidence>
<feature type="compositionally biased region" description="Basic and acidic residues" evidence="13">
    <location>
        <begin position="483"/>
        <end position="513"/>
    </location>
</feature>
<comment type="similarity">
    <text evidence="2">Belongs to the DEAD box helicase family. DDX5/DBP2 subfamily.</text>
</comment>
<evidence type="ECO:0000256" key="12">
    <source>
        <dbReference type="RuleBase" id="RU000492"/>
    </source>
</evidence>
<evidence type="ECO:0000256" key="4">
    <source>
        <dbReference type="ARBA" id="ARBA00022517"/>
    </source>
</evidence>
<evidence type="ECO:0000256" key="3">
    <source>
        <dbReference type="ARBA" id="ARBA00012552"/>
    </source>
</evidence>
<dbReference type="GO" id="GO:0003676">
    <property type="term" value="F:nucleic acid binding"/>
    <property type="evidence" value="ECO:0007669"/>
    <property type="project" value="InterPro"/>
</dbReference>
<organism evidence="16 17">
    <name type="scientific">Leishmania martiniquensis</name>
    <dbReference type="NCBI Taxonomy" id="1580590"/>
    <lineage>
        <taxon>Eukaryota</taxon>
        <taxon>Discoba</taxon>
        <taxon>Euglenozoa</taxon>
        <taxon>Kinetoplastea</taxon>
        <taxon>Metakinetoplastina</taxon>
        <taxon>Trypanosomatida</taxon>
        <taxon>Trypanosomatidae</taxon>
        <taxon>Leishmaniinae</taxon>
        <taxon>Leishmania</taxon>
    </lineage>
</organism>
<name>A0A836KFM6_9TRYP</name>
<dbReference type="Pfam" id="PF00271">
    <property type="entry name" value="Helicase_C"/>
    <property type="match status" value="1"/>
</dbReference>
<keyword evidence="8 12" id="KW-0347">Helicase</keyword>
<evidence type="ECO:0000256" key="5">
    <source>
        <dbReference type="ARBA" id="ARBA00022552"/>
    </source>
</evidence>
<reference evidence="16 17" key="1">
    <citation type="submission" date="2021-03" db="EMBL/GenBank/DDBJ databases">
        <title>Leishmania (Mundinia) martiniquensis Genome sequencing and assembly.</title>
        <authorList>
            <person name="Almutairi H."/>
            <person name="Gatherer D."/>
        </authorList>
    </citation>
    <scope>NUCLEOTIDE SEQUENCE [LARGE SCALE GENOMIC DNA]</scope>
    <source>
        <strain evidence="16">LSCM1</strain>
    </source>
</reference>
<dbReference type="PROSITE" id="PS00039">
    <property type="entry name" value="DEAD_ATP_HELICASE"/>
    <property type="match status" value="1"/>
</dbReference>
<dbReference type="SUPFAM" id="SSF52540">
    <property type="entry name" value="P-loop containing nucleoside triphosphate hydrolases"/>
    <property type="match status" value="1"/>
</dbReference>
<keyword evidence="6 12" id="KW-0547">Nucleotide-binding</keyword>
<evidence type="ECO:0000256" key="2">
    <source>
        <dbReference type="ARBA" id="ARBA00009334"/>
    </source>
</evidence>
<dbReference type="CDD" id="cd00268">
    <property type="entry name" value="DEADc"/>
    <property type="match status" value="1"/>
</dbReference>
<evidence type="ECO:0000256" key="13">
    <source>
        <dbReference type="SAM" id="MobiDB-lite"/>
    </source>
</evidence>
<evidence type="ECO:0000256" key="11">
    <source>
        <dbReference type="ARBA" id="ARBA00037449"/>
    </source>
</evidence>
<gene>
    <name evidence="16" type="ORF">LSCM1_03238</name>
</gene>
<dbReference type="Gene3D" id="3.40.50.300">
    <property type="entry name" value="P-loop containing nucleotide triphosphate hydrolases"/>
    <property type="match status" value="2"/>
</dbReference>
<dbReference type="SMART" id="SM00490">
    <property type="entry name" value="HELICc"/>
    <property type="match status" value="1"/>
</dbReference>
<keyword evidence="17" id="KW-1185">Reference proteome</keyword>
<dbReference type="CDD" id="cd18787">
    <property type="entry name" value="SF2_C_DEAD"/>
    <property type="match status" value="1"/>
</dbReference>
<proteinExistence type="inferred from homology"/>
<dbReference type="PROSITE" id="PS51192">
    <property type="entry name" value="HELICASE_ATP_BIND_1"/>
    <property type="match status" value="1"/>
</dbReference>
<dbReference type="PROSITE" id="PS51194">
    <property type="entry name" value="HELICASE_CTER"/>
    <property type="match status" value="1"/>
</dbReference>
<protein>
    <recommendedName>
        <fullName evidence="3">RNA helicase</fullName>
        <ecNumber evidence="3">3.6.4.13</ecNumber>
    </recommendedName>
</protein>
<dbReference type="InterPro" id="IPR000629">
    <property type="entry name" value="RNA-helicase_DEAD-box_CS"/>
</dbReference>
<feature type="domain" description="Helicase ATP-binding" evidence="14">
    <location>
        <begin position="119"/>
        <end position="291"/>
    </location>
</feature>
<evidence type="ECO:0000256" key="8">
    <source>
        <dbReference type="ARBA" id="ARBA00022806"/>
    </source>
</evidence>
<comment type="function">
    <text evidence="11">ATP-dependent RNA helicase required for 60S ribosomal subunit synthesis. Involved in efficient pre-rRNA processing, predominantly at site A3, which is necessary for the normal formation of 25S and 5.8S rRNAs.</text>
</comment>
<dbReference type="InterPro" id="IPR001650">
    <property type="entry name" value="Helicase_C-like"/>
</dbReference>
<keyword evidence="4" id="KW-0690">Ribosome biogenesis</keyword>
<dbReference type="GO" id="GO:0005524">
    <property type="term" value="F:ATP binding"/>
    <property type="evidence" value="ECO:0007669"/>
    <property type="project" value="UniProtKB-KW"/>
</dbReference>
<keyword evidence="9 12" id="KW-0067">ATP-binding</keyword>
<evidence type="ECO:0000313" key="17">
    <source>
        <dbReference type="Proteomes" id="UP000673552"/>
    </source>
</evidence>
<accession>A0A836KFM6</accession>
<dbReference type="AlphaFoldDB" id="A0A836KFM6"/>
<dbReference type="RefSeq" id="XP_067177396.1">
    <property type="nucleotide sequence ID" value="XM_067320786.1"/>
</dbReference>
<comment type="caution">
    <text evidence="16">The sequence shown here is derived from an EMBL/GenBank/DDBJ whole genome shotgun (WGS) entry which is preliminary data.</text>
</comment>
<dbReference type="PANTHER" id="PTHR47958">
    <property type="entry name" value="ATP-DEPENDENT RNA HELICASE DBP3"/>
    <property type="match status" value="1"/>
</dbReference>
<evidence type="ECO:0000256" key="9">
    <source>
        <dbReference type="ARBA" id="ARBA00022840"/>
    </source>
</evidence>
<dbReference type="KEGG" id="lmat:92513298"/>
<dbReference type="InterPro" id="IPR011545">
    <property type="entry name" value="DEAD/DEAH_box_helicase_dom"/>
</dbReference>
<evidence type="ECO:0000313" key="16">
    <source>
        <dbReference type="EMBL" id="KAG5474454.1"/>
    </source>
</evidence>
<dbReference type="InterPro" id="IPR044742">
    <property type="entry name" value="DEAD/DEAH_RhlB"/>
</dbReference>
<dbReference type="EMBL" id="JAFEUZ010000028">
    <property type="protein sequence ID" value="KAG5474454.1"/>
    <property type="molecule type" value="Genomic_DNA"/>
</dbReference>
<evidence type="ECO:0000259" key="14">
    <source>
        <dbReference type="PROSITE" id="PS51192"/>
    </source>
</evidence>
<dbReference type="SMART" id="SM00487">
    <property type="entry name" value="DEXDc"/>
    <property type="match status" value="1"/>
</dbReference>
<feature type="domain" description="Helicase C-terminal" evidence="15">
    <location>
        <begin position="332"/>
        <end position="475"/>
    </location>
</feature>
<dbReference type="EC" id="3.6.4.13" evidence="3"/>
<dbReference type="Proteomes" id="UP000673552">
    <property type="component" value="Chromosome 28"/>
</dbReference>
<dbReference type="InterPro" id="IPR027417">
    <property type="entry name" value="P-loop_NTPase"/>
</dbReference>
<dbReference type="OrthoDB" id="196131at2759"/>
<evidence type="ECO:0000256" key="6">
    <source>
        <dbReference type="ARBA" id="ARBA00022741"/>
    </source>
</evidence>
<feature type="region of interest" description="Disordered" evidence="13">
    <location>
        <begin position="483"/>
        <end position="537"/>
    </location>
</feature>
<dbReference type="InterPro" id="IPR014001">
    <property type="entry name" value="Helicase_ATP-bd"/>
</dbReference>
<keyword evidence="7 12" id="KW-0378">Hydrolase</keyword>
<evidence type="ECO:0000256" key="10">
    <source>
        <dbReference type="ARBA" id="ARBA00023242"/>
    </source>
</evidence>